<dbReference type="EMBL" id="AWUE01019833">
    <property type="protein sequence ID" value="OMO71299.1"/>
    <property type="molecule type" value="Genomic_DNA"/>
</dbReference>
<evidence type="ECO:0000313" key="2">
    <source>
        <dbReference type="Proteomes" id="UP000187203"/>
    </source>
</evidence>
<keyword evidence="1" id="KW-0255">Endonuclease</keyword>
<organism evidence="1 2">
    <name type="scientific">Corchorus olitorius</name>
    <dbReference type="NCBI Taxonomy" id="93759"/>
    <lineage>
        <taxon>Eukaryota</taxon>
        <taxon>Viridiplantae</taxon>
        <taxon>Streptophyta</taxon>
        <taxon>Embryophyta</taxon>
        <taxon>Tracheophyta</taxon>
        <taxon>Spermatophyta</taxon>
        <taxon>Magnoliopsida</taxon>
        <taxon>eudicotyledons</taxon>
        <taxon>Gunneridae</taxon>
        <taxon>Pentapetalae</taxon>
        <taxon>rosids</taxon>
        <taxon>malvids</taxon>
        <taxon>Malvales</taxon>
        <taxon>Malvaceae</taxon>
        <taxon>Grewioideae</taxon>
        <taxon>Apeibeae</taxon>
        <taxon>Corchorus</taxon>
    </lineage>
</organism>
<protein>
    <submittedName>
        <fullName evidence="1">Endonuclease/exonuclease/phosphatase</fullName>
    </submittedName>
</protein>
<keyword evidence="1" id="KW-0378">Hydrolase</keyword>
<proteinExistence type="predicted"/>
<dbReference type="Gene3D" id="3.60.10.10">
    <property type="entry name" value="Endonuclease/exonuclease/phosphatase"/>
    <property type="match status" value="1"/>
</dbReference>
<dbReference type="PANTHER" id="PTHR33710">
    <property type="entry name" value="BNAC02G09200D PROTEIN"/>
    <property type="match status" value="1"/>
</dbReference>
<keyword evidence="2" id="KW-1185">Reference proteome</keyword>
<sequence>MGDFNQVLKLEDKLSASSNQIRGADSLQSCLNECEMAEVPNKGLHYIWTNGRGEGDQTWERLDRAFANPSWFQKFDNVTLTNLPITVSDHSPMIIQFEERGVFRMRPYRFEMMWTAHPGCKEVIKRAWNQKLGGSRAFNLVQKLKITRNELQTWNKLVFGDLFVRKKKLETQLGILQGNIEDKSNREKKKEVRADLKLVLEQEQLVWMQKSRANWIVEGERNTRYFHTVTKRRRARNRITSLLRKDGQTTDNPLVIEQEFVSHFKEVFSNKGEATEREIKEALEELEIPRLNGDHKQILEREFNRQEIRRAVFQLNAFRAPGIDGKPGAFYHKYWDIVGKDTEDAVLSFLNSGFILKEFNITFIALIPNVLEPNQDLITPLQSAFIHGRSIGDNVTIGIEEEDLLVFICCHKERQQGWYGFATMARDAQGNAMILVKSVQAPNKQIASLLFVRRTLLRFKEMGVRKAWIRVENKKWCRIFKGDVVVHWKQEPVIQDIRELIQQTQVCFFQAWHPLVKETKRMARKAATTHISFSWP</sequence>
<gene>
    <name evidence="1" type="ORF">COLO4_28312</name>
</gene>
<reference evidence="2" key="1">
    <citation type="submission" date="2013-09" db="EMBL/GenBank/DDBJ databases">
        <title>Corchorus olitorius genome sequencing.</title>
        <authorList>
            <person name="Alam M."/>
            <person name="Haque M.S."/>
            <person name="Islam M.S."/>
            <person name="Emdad E.M."/>
            <person name="Islam M.M."/>
            <person name="Ahmed B."/>
            <person name="Halim A."/>
            <person name="Hossen Q.M.M."/>
            <person name="Hossain M.Z."/>
            <person name="Ahmed R."/>
            <person name="Khan M.M."/>
            <person name="Islam R."/>
            <person name="Rashid M.M."/>
            <person name="Khan S.A."/>
            <person name="Rahman M.S."/>
            <person name="Alam M."/>
            <person name="Yahiya A.S."/>
            <person name="Khan M.S."/>
            <person name="Azam M.S."/>
            <person name="Haque T."/>
            <person name="Lashkar M.Z.H."/>
            <person name="Akhand A.I."/>
            <person name="Morshed G."/>
            <person name="Roy S."/>
            <person name="Uddin K.S."/>
            <person name="Rabeya T."/>
            <person name="Hossain A.S."/>
            <person name="Chowdhury A."/>
            <person name="Snigdha A.R."/>
            <person name="Mortoza M.S."/>
            <person name="Matin S.A."/>
            <person name="Hoque S.M.E."/>
            <person name="Islam M.K."/>
            <person name="Roy D.K."/>
            <person name="Haider R."/>
            <person name="Moosa M.M."/>
            <person name="Elias S.M."/>
            <person name="Hasan A.M."/>
            <person name="Jahan S."/>
            <person name="Shafiuddin M."/>
            <person name="Mahmood N."/>
            <person name="Shommy N.S."/>
        </authorList>
    </citation>
    <scope>NUCLEOTIDE SEQUENCE [LARGE SCALE GENOMIC DNA]</scope>
    <source>
        <strain evidence="2">cv. O-4</strain>
    </source>
</reference>
<dbReference type="GO" id="GO:0004519">
    <property type="term" value="F:endonuclease activity"/>
    <property type="evidence" value="ECO:0007669"/>
    <property type="project" value="UniProtKB-KW"/>
</dbReference>
<keyword evidence="1" id="KW-0540">Nuclease</keyword>
<dbReference type="Proteomes" id="UP000187203">
    <property type="component" value="Unassembled WGS sequence"/>
</dbReference>
<dbReference type="STRING" id="93759.A0A1R3HLR8"/>
<dbReference type="OrthoDB" id="1748430at2759"/>
<dbReference type="PANTHER" id="PTHR33710:SF79">
    <property type="entry name" value="OS06G0205337 PROTEIN"/>
    <property type="match status" value="1"/>
</dbReference>
<dbReference type="InterPro" id="IPR036691">
    <property type="entry name" value="Endo/exonu/phosph_ase_sf"/>
</dbReference>
<dbReference type="SUPFAM" id="SSF56219">
    <property type="entry name" value="DNase I-like"/>
    <property type="match status" value="1"/>
</dbReference>
<name>A0A1R3HLR8_9ROSI</name>
<evidence type="ECO:0000313" key="1">
    <source>
        <dbReference type="EMBL" id="OMO71299.1"/>
    </source>
</evidence>
<accession>A0A1R3HLR8</accession>
<comment type="caution">
    <text evidence="1">The sequence shown here is derived from an EMBL/GenBank/DDBJ whole genome shotgun (WGS) entry which is preliminary data.</text>
</comment>
<dbReference type="AlphaFoldDB" id="A0A1R3HLR8"/>